<dbReference type="WBParaSite" id="HCON_00136200-00001">
    <property type="protein sequence ID" value="HCON_00136200-00001"/>
    <property type="gene ID" value="HCON_00136200"/>
</dbReference>
<dbReference type="AlphaFoldDB" id="A0A7I4YTL2"/>
<evidence type="ECO:0000313" key="2">
    <source>
        <dbReference type="WBParaSite" id="HCON_00136200-00001"/>
    </source>
</evidence>
<reference evidence="2" key="1">
    <citation type="submission" date="2020-12" db="UniProtKB">
        <authorList>
            <consortium name="WormBaseParasite"/>
        </authorList>
    </citation>
    <scope>IDENTIFICATION</scope>
    <source>
        <strain evidence="2">MHco3</strain>
    </source>
</reference>
<dbReference type="Proteomes" id="UP000025227">
    <property type="component" value="Unplaced"/>
</dbReference>
<keyword evidence="1" id="KW-1185">Reference proteome</keyword>
<sequence>IEFGSVVLATQNIEMHLHTITAIYFTLLFAQGQAKEQECRSNVTAILLEVLNEKCSNITEAYQLPTTYKPLKDENYDCTLQREAKVGRPSDPNALFFFDGRSKFDEDWKSSLIGAVNNADVKDPDTSCFYAATTGSLSCALNARIRIL</sequence>
<proteinExistence type="predicted"/>
<evidence type="ECO:0000313" key="1">
    <source>
        <dbReference type="Proteomes" id="UP000025227"/>
    </source>
</evidence>
<accession>A0A7I4YTL2</accession>
<name>A0A7I4YTL2_HAECO</name>
<organism evidence="1 2">
    <name type="scientific">Haemonchus contortus</name>
    <name type="common">Barber pole worm</name>
    <dbReference type="NCBI Taxonomy" id="6289"/>
    <lineage>
        <taxon>Eukaryota</taxon>
        <taxon>Metazoa</taxon>
        <taxon>Ecdysozoa</taxon>
        <taxon>Nematoda</taxon>
        <taxon>Chromadorea</taxon>
        <taxon>Rhabditida</taxon>
        <taxon>Rhabditina</taxon>
        <taxon>Rhabditomorpha</taxon>
        <taxon>Strongyloidea</taxon>
        <taxon>Trichostrongylidae</taxon>
        <taxon>Haemonchus</taxon>
    </lineage>
</organism>
<protein>
    <submittedName>
        <fullName evidence="2">Transferrin-like domain-containing protein</fullName>
    </submittedName>
</protein>